<keyword evidence="1" id="KW-0472">Membrane</keyword>
<protein>
    <submittedName>
        <fullName evidence="2">Uncharacterized protein</fullName>
    </submittedName>
</protein>
<organism evidence="2 3">
    <name type="scientific">Entomomonas asaccharolytica</name>
    <dbReference type="NCBI Taxonomy" id="2785331"/>
    <lineage>
        <taxon>Bacteria</taxon>
        <taxon>Pseudomonadati</taxon>
        <taxon>Pseudomonadota</taxon>
        <taxon>Gammaproteobacteria</taxon>
        <taxon>Pseudomonadales</taxon>
        <taxon>Pseudomonadaceae</taxon>
        <taxon>Entomomonas</taxon>
    </lineage>
</organism>
<proteinExistence type="predicted"/>
<reference evidence="2 3" key="1">
    <citation type="submission" date="2021-01" db="EMBL/GenBank/DDBJ databases">
        <title>Entomomonas sp. F2A isolated from a house cricket (Acheta domesticus).</title>
        <authorList>
            <person name="Spergser J."/>
            <person name="Busse H.-J."/>
        </authorList>
    </citation>
    <scope>NUCLEOTIDE SEQUENCE [LARGE SCALE GENOMIC DNA]</scope>
    <source>
        <strain evidence="2 3">F2A</strain>
    </source>
</reference>
<dbReference type="Proteomes" id="UP000595278">
    <property type="component" value="Chromosome"/>
</dbReference>
<feature type="transmembrane region" description="Helical" evidence="1">
    <location>
        <begin position="69"/>
        <end position="91"/>
    </location>
</feature>
<evidence type="ECO:0000256" key="1">
    <source>
        <dbReference type="SAM" id="Phobius"/>
    </source>
</evidence>
<dbReference type="EMBL" id="CP067393">
    <property type="protein sequence ID" value="QQP86788.1"/>
    <property type="molecule type" value="Genomic_DNA"/>
</dbReference>
<dbReference type="KEGG" id="eaz:JHT90_05990"/>
<evidence type="ECO:0000313" key="3">
    <source>
        <dbReference type="Proteomes" id="UP000595278"/>
    </source>
</evidence>
<feature type="transmembrane region" description="Helical" evidence="1">
    <location>
        <begin position="38"/>
        <end position="57"/>
    </location>
</feature>
<accession>A0A974NHL8</accession>
<keyword evidence="3" id="KW-1185">Reference proteome</keyword>
<gene>
    <name evidence="2" type="ORF">JHT90_05990</name>
</gene>
<evidence type="ECO:0000313" key="2">
    <source>
        <dbReference type="EMBL" id="QQP86788.1"/>
    </source>
</evidence>
<dbReference type="RefSeq" id="WP_201095209.1">
    <property type="nucleotide sequence ID" value="NZ_CP067393.1"/>
</dbReference>
<name>A0A974NHL8_9GAMM</name>
<keyword evidence="1" id="KW-0812">Transmembrane</keyword>
<sequence length="113" mass="12903">MGFWNILYDIVAIKAGILFVYNEAWANNKGAEAIVLDYVPWIFGGFGFCYGLVMSSYKYIAYLYGQQSYLFYTVFFILGLCICIVIPVLGVMNYSYKKYGHTGTKPIILKNKI</sequence>
<keyword evidence="1" id="KW-1133">Transmembrane helix</keyword>
<feature type="transmembrane region" description="Helical" evidence="1">
    <location>
        <begin position="6"/>
        <end position="26"/>
    </location>
</feature>
<dbReference type="AlphaFoldDB" id="A0A974NHL8"/>